<dbReference type="RefSeq" id="XP_042921446.1">
    <property type="nucleotide sequence ID" value="XM_043066109.1"/>
</dbReference>
<dbReference type="ExpressionAtlas" id="A0A2K3DF80">
    <property type="expression patterns" value="differential"/>
</dbReference>
<dbReference type="Proteomes" id="UP000006906">
    <property type="component" value="Chromosome 9"/>
</dbReference>
<dbReference type="AlphaFoldDB" id="A0A2K3DF80"/>
<gene>
    <name evidence="2" type="ORF">CHLRE_09g403256v5</name>
</gene>
<feature type="compositionally biased region" description="Low complexity" evidence="1">
    <location>
        <begin position="183"/>
        <end position="286"/>
    </location>
</feature>
<evidence type="ECO:0000256" key="1">
    <source>
        <dbReference type="SAM" id="MobiDB-lite"/>
    </source>
</evidence>
<dbReference type="EMBL" id="CM008970">
    <property type="protein sequence ID" value="PNW79175.1"/>
    <property type="molecule type" value="Genomic_DNA"/>
</dbReference>
<feature type="region of interest" description="Disordered" evidence="1">
    <location>
        <begin position="49"/>
        <end position="286"/>
    </location>
</feature>
<dbReference type="PANTHER" id="PTHR40613">
    <property type="match status" value="1"/>
</dbReference>
<keyword evidence="3" id="KW-1185">Reference proteome</keyword>
<proteinExistence type="predicted"/>
<reference evidence="2 3" key="1">
    <citation type="journal article" date="2007" name="Science">
        <title>The Chlamydomonas genome reveals the evolution of key animal and plant functions.</title>
        <authorList>
            <person name="Merchant S.S."/>
            <person name="Prochnik S.E."/>
            <person name="Vallon O."/>
            <person name="Harris E.H."/>
            <person name="Karpowicz S.J."/>
            <person name="Witman G.B."/>
            <person name="Terry A."/>
            <person name="Salamov A."/>
            <person name="Fritz-Laylin L.K."/>
            <person name="Marechal-Drouard L."/>
            <person name="Marshall W.F."/>
            <person name="Qu L.H."/>
            <person name="Nelson D.R."/>
            <person name="Sanderfoot A.A."/>
            <person name="Spalding M.H."/>
            <person name="Kapitonov V.V."/>
            <person name="Ren Q."/>
            <person name="Ferris P."/>
            <person name="Lindquist E."/>
            <person name="Shapiro H."/>
            <person name="Lucas S.M."/>
            <person name="Grimwood J."/>
            <person name="Schmutz J."/>
            <person name="Cardol P."/>
            <person name="Cerutti H."/>
            <person name="Chanfreau G."/>
            <person name="Chen C.L."/>
            <person name="Cognat V."/>
            <person name="Croft M.T."/>
            <person name="Dent R."/>
            <person name="Dutcher S."/>
            <person name="Fernandez E."/>
            <person name="Fukuzawa H."/>
            <person name="Gonzalez-Ballester D."/>
            <person name="Gonzalez-Halphen D."/>
            <person name="Hallmann A."/>
            <person name="Hanikenne M."/>
            <person name="Hippler M."/>
            <person name="Inwood W."/>
            <person name="Jabbari K."/>
            <person name="Kalanon M."/>
            <person name="Kuras R."/>
            <person name="Lefebvre P.A."/>
            <person name="Lemaire S.D."/>
            <person name="Lobanov A.V."/>
            <person name="Lohr M."/>
            <person name="Manuell A."/>
            <person name="Meier I."/>
            <person name="Mets L."/>
            <person name="Mittag M."/>
            <person name="Mittelmeier T."/>
            <person name="Moroney J.V."/>
            <person name="Moseley J."/>
            <person name="Napoli C."/>
            <person name="Nedelcu A.M."/>
            <person name="Niyogi K."/>
            <person name="Novoselov S.V."/>
            <person name="Paulsen I.T."/>
            <person name="Pazour G."/>
            <person name="Purton S."/>
            <person name="Ral J.P."/>
            <person name="Riano-Pachon D.M."/>
            <person name="Riekhof W."/>
            <person name="Rymarquis L."/>
            <person name="Schroda M."/>
            <person name="Stern D."/>
            <person name="Umen J."/>
            <person name="Willows R."/>
            <person name="Wilson N."/>
            <person name="Zimmer S.L."/>
            <person name="Allmer J."/>
            <person name="Balk J."/>
            <person name="Bisova K."/>
            <person name="Chen C.J."/>
            <person name="Elias M."/>
            <person name="Gendler K."/>
            <person name="Hauser C."/>
            <person name="Lamb M.R."/>
            <person name="Ledford H."/>
            <person name="Long J.C."/>
            <person name="Minagawa J."/>
            <person name="Page M.D."/>
            <person name="Pan J."/>
            <person name="Pootakham W."/>
            <person name="Roje S."/>
            <person name="Rose A."/>
            <person name="Stahlberg E."/>
            <person name="Terauchi A.M."/>
            <person name="Yang P."/>
            <person name="Ball S."/>
            <person name="Bowler C."/>
            <person name="Dieckmann C.L."/>
            <person name="Gladyshev V.N."/>
            <person name="Green P."/>
            <person name="Jorgensen R."/>
            <person name="Mayfield S."/>
            <person name="Mueller-Roeber B."/>
            <person name="Rajamani S."/>
            <person name="Sayre R.T."/>
            <person name="Brokstein P."/>
            <person name="Dubchak I."/>
            <person name="Goodstein D."/>
            <person name="Hornick L."/>
            <person name="Huang Y.W."/>
            <person name="Jhaveri J."/>
            <person name="Luo Y."/>
            <person name="Martinez D."/>
            <person name="Ngau W.C."/>
            <person name="Otillar B."/>
            <person name="Poliakov A."/>
            <person name="Porter A."/>
            <person name="Szajkowski L."/>
            <person name="Werner G."/>
            <person name="Zhou K."/>
            <person name="Grigoriev I.V."/>
            <person name="Rokhsar D.S."/>
            <person name="Grossman A.R."/>
        </authorList>
    </citation>
    <scope>NUCLEOTIDE SEQUENCE [LARGE SCALE GENOMIC DNA]</scope>
    <source>
        <strain evidence="3">CC-503</strain>
    </source>
</reference>
<dbReference type="Gramene" id="PNW79175">
    <property type="protein sequence ID" value="PNW79175"/>
    <property type="gene ID" value="CHLRE_09g403256v5"/>
</dbReference>
<dbReference type="PANTHER" id="PTHR40613:SF1">
    <property type="entry name" value="CYTOPLASMIC PROTEIN"/>
    <property type="match status" value="1"/>
</dbReference>
<sequence length="496" mass="52128">MSEAAAAPGSATDAAVLKDFDREAVICPPTPAAAAGSKRPAVLSPLSAAPEGWAASPHSSPTVPESSARPRKRARNDPEAMTSADGLEMQQHQEEHEEEEEQQPALGDARAEAGAGAVVEPGLSPLQPPLLQPEPAGAGDQDPPANHPTVRPQEAAPSRGNHPSAVPPPDAELPDVQRDKQQAVAVVAAVPQDAAAAPPEEALEAASPEAAAPPSREAAPAPLQAAAAAAASEEAESVAAEPQEAAAPPPQEAAEAPPQEAAAAPPQEAVEAVAKEAAAATPQEAAEGAAKEAAAAAAHDAAAAAVPQVPAPAAVAVMPFGMFVGRPLDHVPAFYYCWLCQQEHMWRQHPDLREQLLEWVLIQPAPPGAAAPVSGHPYLSGYGPVWRVAPATAEEEQEAAVATMAFGMHQGKLLTEVPPSYIEWTCHTPHFWHLEEYGKRVLLRHLEVLGRVGYTADEGRVVMKQEWVAPWYAQHPEELARELERLAARMSYSHWW</sequence>
<accession>A0A2K3DF80</accession>
<evidence type="ECO:0000313" key="2">
    <source>
        <dbReference type="EMBL" id="PNW79175.1"/>
    </source>
</evidence>
<name>A0A2K3DF80_CHLRE</name>
<evidence type="ECO:0000313" key="3">
    <source>
        <dbReference type="Proteomes" id="UP000006906"/>
    </source>
</evidence>
<organism evidence="2 3">
    <name type="scientific">Chlamydomonas reinhardtii</name>
    <name type="common">Chlamydomonas smithii</name>
    <dbReference type="NCBI Taxonomy" id="3055"/>
    <lineage>
        <taxon>Eukaryota</taxon>
        <taxon>Viridiplantae</taxon>
        <taxon>Chlorophyta</taxon>
        <taxon>core chlorophytes</taxon>
        <taxon>Chlorophyceae</taxon>
        <taxon>CS clade</taxon>
        <taxon>Chlamydomonadales</taxon>
        <taxon>Chlamydomonadaceae</taxon>
        <taxon>Chlamydomonas</taxon>
    </lineage>
</organism>
<dbReference type="PaxDb" id="3055-EDP00056"/>
<dbReference type="OrthoDB" id="560453at2759"/>
<dbReference type="InParanoid" id="A0A2K3DF80"/>
<feature type="compositionally biased region" description="Low complexity" evidence="1">
    <location>
        <begin position="103"/>
        <end position="125"/>
    </location>
</feature>
<dbReference type="GeneID" id="66054822"/>
<protein>
    <submittedName>
        <fullName evidence="2">Uncharacterized protein</fullName>
    </submittedName>
</protein>
<dbReference type="KEGG" id="cre:CHLRE_09g403256v5"/>